<gene>
    <name evidence="9" type="ORF">CIRG_10378</name>
</gene>
<dbReference type="GO" id="GO:0008250">
    <property type="term" value="C:oligosaccharyltransferase complex"/>
    <property type="evidence" value="ECO:0007669"/>
    <property type="project" value="InterPro"/>
</dbReference>
<dbReference type="InterPro" id="IPR056790">
    <property type="entry name" value="Ribophorin_II_C"/>
</dbReference>
<name>A0A0J7AYL2_COCIT</name>
<accession>A0A0J7AYL2</accession>
<evidence type="ECO:0000259" key="8">
    <source>
        <dbReference type="Pfam" id="PF25147"/>
    </source>
</evidence>
<proteinExistence type="predicted"/>
<keyword evidence="5 7" id="KW-1133">Transmembrane helix</keyword>
<sequence length="346" mass="37775">MQLSLGLEYVYVKLLRKRNAGALYRLGVWRREVLARPVHCGHDFLGVCRVVVTTDSRMHFSTLVQFGLLALSAFPPSLAAASWGFGDATLSIQQKGAGVGGGLKEKFSDKKPLSKPVTLGKADTLKLFLTAQEGRTAKKPHQAFLLLKDTASNLDISYPLTIKDSGKARLELTHKDLPVQLLKSENPLDANLVIASFGSAPGYNSPVFRLLIKRDPNDALPTPNTLRYGKLDEIHHIFKTDPKSPPIVISLAFIIAVLASLPVLAGLWMYLGVNLNQLPMALKSSPISHSIFVASIFGLEAVFFMYYTCWNLFQTLPVVLAVGGVAVLSGSRALSEVQERRLAGLR</sequence>
<keyword evidence="4" id="KW-0256">Endoplasmic reticulum</keyword>
<dbReference type="STRING" id="404692.A0A0J7AYL2"/>
<evidence type="ECO:0000256" key="2">
    <source>
        <dbReference type="ARBA" id="ARBA00022692"/>
    </source>
</evidence>
<feature type="transmembrane region" description="Helical" evidence="7">
    <location>
        <begin position="291"/>
        <end position="308"/>
    </location>
</feature>
<dbReference type="PANTHER" id="PTHR12640:SF0">
    <property type="entry name" value="DOLICHYL-DIPHOSPHOOLIGOSACCHARIDE--PROTEIN GLYCOSYLTRANSFERASE SUBUNIT 2"/>
    <property type="match status" value="1"/>
</dbReference>
<evidence type="ECO:0000313" key="10">
    <source>
        <dbReference type="Proteomes" id="UP000054565"/>
    </source>
</evidence>
<evidence type="ECO:0000256" key="5">
    <source>
        <dbReference type="ARBA" id="ARBA00022989"/>
    </source>
</evidence>
<evidence type="ECO:0000256" key="3">
    <source>
        <dbReference type="ARBA" id="ARBA00022729"/>
    </source>
</evidence>
<keyword evidence="3" id="KW-0732">Signal</keyword>
<protein>
    <recommendedName>
        <fullName evidence="8">Ribophorin II C-terminal domain-containing protein</fullName>
    </recommendedName>
</protein>
<feature type="domain" description="Ribophorin II C-terminal" evidence="8">
    <location>
        <begin position="238"/>
        <end position="341"/>
    </location>
</feature>
<dbReference type="Pfam" id="PF25147">
    <property type="entry name" value="Ribophorin_II_C"/>
    <property type="match status" value="1"/>
</dbReference>
<dbReference type="GO" id="GO:0006487">
    <property type="term" value="P:protein N-linked glycosylation"/>
    <property type="evidence" value="ECO:0007669"/>
    <property type="project" value="TreeGrafter"/>
</dbReference>
<evidence type="ECO:0000256" key="1">
    <source>
        <dbReference type="ARBA" id="ARBA00004477"/>
    </source>
</evidence>
<keyword evidence="2 7" id="KW-0812">Transmembrane</keyword>
<dbReference type="InterPro" id="IPR008814">
    <property type="entry name" value="Swp1"/>
</dbReference>
<organism evidence="9 10">
    <name type="scientific">Coccidioides immitis RMSCC 2394</name>
    <dbReference type="NCBI Taxonomy" id="404692"/>
    <lineage>
        <taxon>Eukaryota</taxon>
        <taxon>Fungi</taxon>
        <taxon>Dikarya</taxon>
        <taxon>Ascomycota</taxon>
        <taxon>Pezizomycotina</taxon>
        <taxon>Eurotiomycetes</taxon>
        <taxon>Eurotiomycetidae</taxon>
        <taxon>Onygenales</taxon>
        <taxon>Onygenaceae</taxon>
        <taxon>Coccidioides</taxon>
    </lineage>
</organism>
<dbReference type="AlphaFoldDB" id="A0A0J7AYL2"/>
<evidence type="ECO:0000313" key="9">
    <source>
        <dbReference type="EMBL" id="KMP02542.1"/>
    </source>
</evidence>
<dbReference type="PANTHER" id="PTHR12640">
    <property type="entry name" value="RIBOPHORIN II"/>
    <property type="match status" value="1"/>
</dbReference>
<dbReference type="EMBL" id="DS028109">
    <property type="protein sequence ID" value="KMP02542.1"/>
    <property type="molecule type" value="Genomic_DNA"/>
</dbReference>
<dbReference type="OrthoDB" id="432292at2759"/>
<comment type="subcellular location">
    <subcellularLocation>
        <location evidence="1">Endoplasmic reticulum membrane</location>
        <topology evidence="1">Multi-pass membrane protein</topology>
    </subcellularLocation>
</comment>
<dbReference type="Proteomes" id="UP000054565">
    <property type="component" value="Unassembled WGS sequence"/>
</dbReference>
<evidence type="ECO:0000256" key="6">
    <source>
        <dbReference type="ARBA" id="ARBA00023136"/>
    </source>
</evidence>
<feature type="transmembrane region" description="Helical" evidence="7">
    <location>
        <begin position="247"/>
        <end position="271"/>
    </location>
</feature>
<keyword evidence="6 7" id="KW-0472">Membrane</keyword>
<reference evidence="10" key="1">
    <citation type="journal article" date="2010" name="Genome Res.">
        <title>Population genomic sequencing of Coccidioides fungi reveals recent hybridization and transposon control.</title>
        <authorList>
            <person name="Neafsey D.E."/>
            <person name="Barker B.M."/>
            <person name="Sharpton T.J."/>
            <person name="Stajich J.E."/>
            <person name="Park D.J."/>
            <person name="Whiston E."/>
            <person name="Hung C.-Y."/>
            <person name="McMahan C."/>
            <person name="White J."/>
            <person name="Sykes S."/>
            <person name="Heiman D."/>
            <person name="Young S."/>
            <person name="Zeng Q."/>
            <person name="Abouelleil A."/>
            <person name="Aftuck L."/>
            <person name="Bessette D."/>
            <person name="Brown A."/>
            <person name="FitzGerald M."/>
            <person name="Lui A."/>
            <person name="Macdonald J.P."/>
            <person name="Priest M."/>
            <person name="Orbach M.J."/>
            <person name="Galgiani J.N."/>
            <person name="Kirkland T.N."/>
            <person name="Cole G.T."/>
            <person name="Birren B.W."/>
            <person name="Henn M.R."/>
            <person name="Taylor J.W."/>
            <person name="Rounsley S.D."/>
        </authorList>
    </citation>
    <scope>NUCLEOTIDE SEQUENCE [LARGE SCALE GENOMIC DNA]</scope>
    <source>
        <strain evidence="10">RMSCC 2394</strain>
    </source>
</reference>
<evidence type="ECO:0000256" key="4">
    <source>
        <dbReference type="ARBA" id="ARBA00022824"/>
    </source>
</evidence>
<dbReference type="UniPathway" id="UPA00378"/>
<evidence type="ECO:0000256" key="7">
    <source>
        <dbReference type="SAM" id="Phobius"/>
    </source>
</evidence>